<accession>A0A955RJY0</accession>
<proteinExistence type="predicted"/>
<reference evidence="1" key="1">
    <citation type="submission" date="2020-04" db="EMBL/GenBank/DDBJ databases">
        <authorList>
            <person name="Zhang T."/>
        </authorList>
    </citation>
    <scope>NUCLEOTIDE SEQUENCE</scope>
    <source>
        <strain evidence="1">HKST-UBA11</strain>
    </source>
</reference>
<organism evidence="1 2">
    <name type="scientific">Candidatus Dojkabacteria bacterium</name>
    <dbReference type="NCBI Taxonomy" id="2099670"/>
    <lineage>
        <taxon>Bacteria</taxon>
        <taxon>Candidatus Dojkabacteria</taxon>
    </lineage>
</organism>
<sequence>MMQETLPTHVVFAEHNVIDLIAGHLNANKYAQRAIEHLFATAFSFIYGGTGIFNEANQYVMQHLKYAEDRRRAMRPNSPQLIVTDGHSYITPGRNTINPYDLFKSNDGSVARMIPYFPNDRAFSTLKNLAEALDITQTENFGLPPKVSMEVGKKDNFWHIIEAVSPEHNIPDTEILEGLELSSGDRTIEKKLKEREEMITYCESRGVNMYGYVNMYVLREVTSNGGDGMMRIVKFPKGHEYEGMYTVLSDETNSTLENPIPMSIREVNAFINANSHYIVGGGLESAVIERNGARTKLELGISSLISDSGITSLNPNIQIFSHAGSCVGTESITKQDGELYKLAMQLKEKSQTVFEYIQSISRSSTSRFKGLANLDTLTPTEREFRMSEALKGSSFEKFGIRCSRNYPFVFVECNPRPTNYSLSILDIAACYGLSLEDVIKKIDHDELAIRNVDSQKVQIAHGMTAEKVYAQFLRAEEELRKRRETAAVLIRMVPGEIKPTTEKIGISMHGRPDQLDENRRIMQENVNGVLRFKD</sequence>
<protein>
    <recommendedName>
        <fullName evidence="3">ATP-grasp domain-containing protein</fullName>
    </recommendedName>
</protein>
<evidence type="ECO:0008006" key="3">
    <source>
        <dbReference type="Google" id="ProtNLM"/>
    </source>
</evidence>
<name>A0A955RJY0_9BACT</name>
<dbReference type="EMBL" id="JAGQLH010000007">
    <property type="protein sequence ID" value="MCA9385195.1"/>
    <property type="molecule type" value="Genomic_DNA"/>
</dbReference>
<reference evidence="1" key="2">
    <citation type="journal article" date="2021" name="Microbiome">
        <title>Successional dynamics and alternative stable states in a saline activated sludge microbial community over 9 years.</title>
        <authorList>
            <person name="Wang Y."/>
            <person name="Ye J."/>
            <person name="Ju F."/>
            <person name="Liu L."/>
            <person name="Boyd J.A."/>
            <person name="Deng Y."/>
            <person name="Parks D.H."/>
            <person name="Jiang X."/>
            <person name="Yin X."/>
            <person name="Woodcroft B.J."/>
            <person name="Tyson G.W."/>
            <person name="Hugenholtz P."/>
            <person name="Polz M.F."/>
            <person name="Zhang T."/>
        </authorList>
    </citation>
    <scope>NUCLEOTIDE SEQUENCE</scope>
    <source>
        <strain evidence="1">HKST-UBA11</strain>
    </source>
</reference>
<comment type="caution">
    <text evidence="1">The sequence shown here is derived from an EMBL/GenBank/DDBJ whole genome shotgun (WGS) entry which is preliminary data.</text>
</comment>
<evidence type="ECO:0000313" key="2">
    <source>
        <dbReference type="Proteomes" id="UP000754563"/>
    </source>
</evidence>
<dbReference type="AlphaFoldDB" id="A0A955RJY0"/>
<dbReference type="Proteomes" id="UP000754563">
    <property type="component" value="Unassembled WGS sequence"/>
</dbReference>
<evidence type="ECO:0000313" key="1">
    <source>
        <dbReference type="EMBL" id="MCA9385195.1"/>
    </source>
</evidence>
<gene>
    <name evidence="1" type="ORF">KC717_00945</name>
</gene>